<sequence>MVNALSYPLPFPPQYSSTALLHSTPPQHSSTVLLHSTPYSVLCTRLAFCSLHAENSQTRPTAVGDLLSSLSDFLLLHLRLLSFVFCLFKIQKLEFRNQKPETRNQKPTCFLSLSLSSIRLSFCISLFLESRIWELETRNQNQETNLIPLFVFILIVGIEPRFNFHQLSFSQSVRCIL</sequence>
<evidence type="ECO:0000313" key="2">
    <source>
        <dbReference type="Proteomes" id="UP000076632"/>
    </source>
</evidence>
<name>A0A165HNY4_XYLHT</name>
<protein>
    <submittedName>
        <fullName evidence="1">Uncharacterized protein</fullName>
    </submittedName>
</protein>
<dbReference type="EMBL" id="KV407457">
    <property type="protein sequence ID" value="KZF23788.1"/>
    <property type="molecule type" value="Genomic_DNA"/>
</dbReference>
<evidence type="ECO:0000313" key="1">
    <source>
        <dbReference type="EMBL" id="KZF23788.1"/>
    </source>
</evidence>
<dbReference type="GeneID" id="28894168"/>
<keyword evidence="2" id="KW-1185">Reference proteome</keyword>
<dbReference type="AlphaFoldDB" id="A0A165HNY4"/>
<dbReference type="Proteomes" id="UP000076632">
    <property type="component" value="Unassembled WGS sequence"/>
</dbReference>
<dbReference type="RefSeq" id="XP_018189343.1">
    <property type="nucleotide sequence ID" value="XM_018329031.1"/>
</dbReference>
<organism evidence="1 2">
    <name type="scientific">Xylona heveae (strain CBS 132557 / TC161)</name>
    <dbReference type="NCBI Taxonomy" id="1328760"/>
    <lineage>
        <taxon>Eukaryota</taxon>
        <taxon>Fungi</taxon>
        <taxon>Dikarya</taxon>
        <taxon>Ascomycota</taxon>
        <taxon>Pezizomycotina</taxon>
        <taxon>Xylonomycetes</taxon>
        <taxon>Xylonales</taxon>
        <taxon>Xylonaceae</taxon>
        <taxon>Xylona</taxon>
    </lineage>
</organism>
<dbReference type="InParanoid" id="A0A165HNY4"/>
<reference evidence="1 2" key="1">
    <citation type="journal article" date="2016" name="Fungal Biol.">
        <title>The genome of Xylona heveae provides a window into fungal endophytism.</title>
        <authorList>
            <person name="Gazis R."/>
            <person name="Kuo A."/>
            <person name="Riley R."/>
            <person name="LaButti K."/>
            <person name="Lipzen A."/>
            <person name="Lin J."/>
            <person name="Amirebrahimi M."/>
            <person name="Hesse C.N."/>
            <person name="Spatafora J.W."/>
            <person name="Henrissat B."/>
            <person name="Hainaut M."/>
            <person name="Grigoriev I.V."/>
            <person name="Hibbett D.S."/>
        </authorList>
    </citation>
    <scope>NUCLEOTIDE SEQUENCE [LARGE SCALE GENOMIC DNA]</scope>
    <source>
        <strain evidence="1 2">TC161</strain>
    </source>
</reference>
<gene>
    <name evidence="1" type="ORF">L228DRAFT_124077</name>
</gene>
<accession>A0A165HNY4</accession>
<proteinExistence type="predicted"/>